<dbReference type="CDD" id="cd07656">
    <property type="entry name" value="F-BAR_srGAP"/>
    <property type="match status" value="1"/>
</dbReference>
<keyword evidence="12" id="KW-1185">Reference proteome</keyword>
<dbReference type="EMBL" id="WJQU01000001">
    <property type="protein sequence ID" value="KAJ6645602.1"/>
    <property type="molecule type" value="Genomic_DNA"/>
</dbReference>
<dbReference type="CDD" id="cd11809">
    <property type="entry name" value="SH3_srGAP"/>
    <property type="match status" value="1"/>
</dbReference>
<dbReference type="Gene3D" id="2.30.30.40">
    <property type="entry name" value="SH3 Domains"/>
    <property type="match status" value="1"/>
</dbReference>
<dbReference type="PROSITE" id="PS51741">
    <property type="entry name" value="F_BAR"/>
    <property type="match status" value="1"/>
</dbReference>
<dbReference type="InterPro" id="IPR001452">
    <property type="entry name" value="SH3_domain"/>
</dbReference>
<evidence type="ECO:0000256" key="3">
    <source>
        <dbReference type="ARBA" id="ARBA00023054"/>
    </source>
</evidence>
<feature type="compositionally biased region" description="Basic and acidic residues" evidence="7">
    <location>
        <begin position="1174"/>
        <end position="1183"/>
    </location>
</feature>
<dbReference type="InterPro" id="IPR031160">
    <property type="entry name" value="F_BAR_dom"/>
</dbReference>
<dbReference type="InterPro" id="IPR001060">
    <property type="entry name" value="FCH_dom"/>
</dbReference>
<feature type="non-terminal residue" evidence="11">
    <location>
        <position position="1"/>
    </location>
</feature>
<feature type="region of interest" description="Disordered" evidence="7">
    <location>
        <begin position="1174"/>
        <end position="1204"/>
    </location>
</feature>
<dbReference type="InterPro" id="IPR036028">
    <property type="entry name" value="SH3-like_dom_sf"/>
</dbReference>
<name>A0A9Q0N888_9DIPT</name>
<dbReference type="Gene3D" id="1.10.555.10">
    <property type="entry name" value="Rho GTPase activation protein"/>
    <property type="match status" value="1"/>
</dbReference>
<dbReference type="GO" id="GO:0005096">
    <property type="term" value="F:GTPase activator activity"/>
    <property type="evidence" value="ECO:0007669"/>
    <property type="project" value="UniProtKB-KW"/>
</dbReference>
<dbReference type="InterPro" id="IPR000198">
    <property type="entry name" value="RhoGAP_dom"/>
</dbReference>
<feature type="compositionally biased region" description="Basic and acidic residues" evidence="7">
    <location>
        <begin position="1195"/>
        <end position="1204"/>
    </location>
</feature>
<dbReference type="SMART" id="SM00326">
    <property type="entry name" value="SH3"/>
    <property type="match status" value="1"/>
</dbReference>
<feature type="domain" description="SH3" evidence="8">
    <location>
        <begin position="757"/>
        <end position="816"/>
    </location>
</feature>
<keyword evidence="2" id="KW-0343">GTPase activation</keyword>
<feature type="coiled-coil region" evidence="6">
    <location>
        <begin position="206"/>
        <end position="233"/>
    </location>
</feature>
<feature type="domain" description="F-BAR" evidence="10">
    <location>
        <begin position="59"/>
        <end position="344"/>
    </location>
</feature>
<dbReference type="SUPFAM" id="SSF103657">
    <property type="entry name" value="BAR/IMD domain-like"/>
    <property type="match status" value="1"/>
</dbReference>
<protein>
    <submittedName>
        <fullName evidence="11">SLIT-ROBO Rho GTPase-activating protein 1</fullName>
    </submittedName>
</protein>
<evidence type="ECO:0000259" key="10">
    <source>
        <dbReference type="PROSITE" id="PS51741"/>
    </source>
</evidence>
<dbReference type="OrthoDB" id="5981864at2759"/>
<dbReference type="FunFam" id="1.10.555.10:FF:000026">
    <property type="entry name" value="Rho GTPase activating protein 4"/>
    <property type="match status" value="1"/>
</dbReference>
<dbReference type="FunFam" id="1.20.1270.60:FF:000094">
    <property type="entry name" value="SLIT-ROBO Rho GTPase-activating 2 protein"/>
    <property type="match status" value="1"/>
</dbReference>
<dbReference type="Pfam" id="PF00611">
    <property type="entry name" value="FCH"/>
    <property type="match status" value="1"/>
</dbReference>
<evidence type="ECO:0000256" key="5">
    <source>
        <dbReference type="PROSITE-ProRule" id="PRU01077"/>
    </source>
</evidence>
<gene>
    <name evidence="11" type="primary">SRGAP1</name>
    <name evidence="11" type="ORF">Bhyg_00809</name>
</gene>
<dbReference type="FunFam" id="2.30.30.40:FF:000136">
    <property type="entry name" value="Rho GTPase activating protein 4"/>
    <property type="match status" value="1"/>
</dbReference>
<accession>A0A9Q0N888</accession>
<dbReference type="GO" id="GO:0007165">
    <property type="term" value="P:signal transduction"/>
    <property type="evidence" value="ECO:0007669"/>
    <property type="project" value="InterPro"/>
</dbReference>
<dbReference type="SUPFAM" id="SSF50044">
    <property type="entry name" value="SH3-domain"/>
    <property type="match status" value="1"/>
</dbReference>
<proteinExistence type="predicted"/>
<feature type="compositionally biased region" description="Polar residues" evidence="7">
    <location>
        <begin position="982"/>
        <end position="992"/>
    </location>
</feature>
<feature type="region of interest" description="Disordered" evidence="7">
    <location>
        <begin position="820"/>
        <end position="898"/>
    </location>
</feature>
<evidence type="ECO:0000256" key="4">
    <source>
        <dbReference type="PROSITE-ProRule" id="PRU00192"/>
    </source>
</evidence>
<dbReference type="SMART" id="SM00055">
    <property type="entry name" value="FCH"/>
    <property type="match status" value="1"/>
</dbReference>
<dbReference type="CDD" id="cd04383">
    <property type="entry name" value="RhoGAP_srGAP"/>
    <property type="match status" value="1"/>
</dbReference>
<sequence>MNGVTAMDENGEDIKSPIKRLGSTRKLLVFNSRNPLFYQHFECKFANSRNPLFYQHFECKFANNIRLQLNEQLRCLDVRMESQVSLIQELQDFFRRRGEVELDYSKSLDKLAKSLLLRHKEQKQKREQWPMFSSYACWQQLVNQTKSLSKDHAALSEIYSTHLVVRLQTVIEDVQRIYKKCREIGYETHEEILRVLQELHTTMKTYHSYQTECKAAETKLRTAETQRMKLQQTIPKEKLERSKKYRLIEKEMLKRKIKYSDARLKALKAKNEYQLCLEASNTTIHKYFVEDLSDLIDCMDLGFHSMVSRALLMHVTADQGRCRAILHNADNLSHIVQSMDSPADKQKFLAQHHGAFMIPKRLEFQGQVGEEVVEPELQKALHSEMEARLQHLGQRVSNLRTESEEIWKTLETAEINLLEILNTKDYDSSSHFGDSTTQSAKPESLTIKLKADKQEIEEFYITKIREYILGTSRIARLDAKAELLRNALAKDSVNHNSTLVKSNVPKRKRIGRMNMTGHPKLFGGSLEEYLEVTCEEIPLIMRSCIRVINLYGLHHQGIFRVSGSQVEISNFREGFERGEDPLADTTDASDINSVAGVLKLYLRELREPLFPIIYFDHFVTLAQLESKHELVLGIRKFLQSLPRCVIIVIRYLFAFLNHLSEYSDENMMDAYNLAICFGPTLMPAPEDKDQVQYQNQVNELIKNMIVFHSDLFPKDLGGFVYEKYISQEPFDCDVGDSPTDQVTEDPDSEVYPSEDESDAMEATAQFDFNARSNRELSLRKGDLVTLRKQVSNDWWQGTVKGKDGLVPDKYISLKIKDEDRDKGSDHLKSSSSEESVRKRRPSGTISVKSQLSVFSQNSIPNESEATLSSSQKPHHPQHLVTEGSAPTTTTTNNIPIPNKQLIESDFHYESVDNVKNKYNYHDEPHSFENSMEFLEDYNHFQFETKKPSEPIYAEPSKIPQPVASNSHSSAMHFDEYDGVTFRNPSQASSQLNAVAVPPNRKSETIRSDQSVVADSPGKDDDKNRHSDSQLLKDVDTQPDDSNNRPSRKYHSKSFSLSENRIAAGAAGSNLFHQNRELWEKRAELQSQQSLTTATTTRILSRNRIAPDLVMDLPFPVSKDCPTRSSRDSLDIDSEDLTSAERFAAPNQCTLKKNERFSSESYESKKEVKLDFKGVDKPKAEVKPQEINQNADNGEDGQRSSTDRNKLDEVLHIEEEPSKELHKSPIPARNTKKFVTQFADLHLTGGCLSSTDAAASNGPPSGQQTLSSFKPQVKVKPQLMKKPLVLPPTTPEMSPPVGKNHLLLRPFLHSHSLTLFNGACIFTQVLKPFFYYFCICGRFVVQFVNVYILNHFCTIHYHHIGHKKKNKQTLSVQFPKPN</sequence>
<dbReference type="PROSITE" id="PS50238">
    <property type="entry name" value="RHOGAP"/>
    <property type="match status" value="1"/>
</dbReference>
<evidence type="ECO:0000313" key="12">
    <source>
        <dbReference type="Proteomes" id="UP001151699"/>
    </source>
</evidence>
<feature type="compositionally biased region" description="Basic and acidic residues" evidence="7">
    <location>
        <begin position="1016"/>
        <end position="1035"/>
    </location>
</feature>
<evidence type="ECO:0000256" key="2">
    <source>
        <dbReference type="ARBA" id="ARBA00022468"/>
    </source>
</evidence>
<dbReference type="PROSITE" id="PS50002">
    <property type="entry name" value="SH3"/>
    <property type="match status" value="1"/>
</dbReference>
<keyword evidence="3 5" id="KW-0175">Coiled coil</keyword>
<keyword evidence="1 4" id="KW-0728">SH3 domain</keyword>
<reference evidence="11" key="1">
    <citation type="submission" date="2022-07" db="EMBL/GenBank/DDBJ databases">
        <authorList>
            <person name="Trinca V."/>
            <person name="Uliana J.V.C."/>
            <person name="Torres T.T."/>
            <person name="Ward R.J."/>
            <person name="Monesi N."/>
        </authorList>
    </citation>
    <scope>NUCLEOTIDE SEQUENCE</scope>
    <source>
        <strain evidence="11">HSMRA1968</strain>
        <tissue evidence="11">Whole embryos</tissue>
    </source>
</reference>
<feature type="compositionally biased region" description="Polar residues" evidence="7">
    <location>
        <begin position="843"/>
        <end position="871"/>
    </location>
</feature>
<feature type="compositionally biased region" description="Acidic residues" evidence="7">
    <location>
        <begin position="742"/>
        <end position="759"/>
    </location>
</feature>
<dbReference type="SMART" id="SM00324">
    <property type="entry name" value="RhoGAP"/>
    <property type="match status" value="1"/>
</dbReference>
<evidence type="ECO:0000256" key="6">
    <source>
        <dbReference type="SAM" id="Coils"/>
    </source>
</evidence>
<evidence type="ECO:0000256" key="7">
    <source>
        <dbReference type="SAM" id="MobiDB-lite"/>
    </source>
</evidence>
<dbReference type="InterPro" id="IPR008936">
    <property type="entry name" value="Rho_GTPase_activation_prot"/>
</dbReference>
<feature type="domain" description="Rho-GAP" evidence="9">
    <location>
        <begin position="524"/>
        <end position="712"/>
    </location>
</feature>
<feature type="region of interest" description="Disordered" evidence="7">
    <location>
        <begin position="979"/>
        <end position="1055"/>
    </location>
</feature>
<dbReference type="Gene3D" id="1.20.1270.60">
    <property type="entry name" value="Arfaptin homology (AH) domain/BAR domain"/>
    <property type="match status" value="1"/>
</dbReference>
<feature type="compositionally biased region" description="Low complexity" evidence="7">
    <location>
        <begin position="886"/>
        <end position="898"/>
    </location>
</feature>
<evidence type="ECO:0000313" key="11">
    <source>
        <dbReference type="EMBL" id="KAJ6645602.1"/>
    </source>
</evidence>
<organism evidence="11 12">
    <name type="scientific">Pseudolycoriella hygida</name>
    <dbReference type="NCBI Taxonomy" id="35572"/>
    <lineage>
        <taxon>Eukaryota</taxon>
        <taxon>Metazoa</taxon>
        <taxon>Ecdysozoa</taxon>
        <taxon>Arthropoda</taxon>
        <taxon>Hexapoda</taxon>
        <taxon>Insecta</taxon>
        <taxon>Pterygota</taxon>
        <taxon>Neoptera</taxon>
        <taxon>Endopterygota</taxon>
        <taxon>Diptera</taxon>
        <taxon>Nematocera</taxon>
        <taxon>Sciaroidea</taxon>
        <taxon>Sciaridae</taxon>
        <taxon>Pseudolycoriella</taxon>
    </lineage>
</organism>
<evidence type="ECO:0000256" key="1">
    <source>
        <dbReference type="ARBA" id="ARBA00022443"/>
    </source>
</evidence>
<evidence type="ECO:0000259" key="9">
    <source>
        <dbReference type="PROSITE" id="PS50238"/>
    </source>
</evidence>
<comment type="caution">
    <text evidence="11">The sequence shown here is derived from an EMBL/GenBank/DDBJ whole genome shotgun (WGS) entry which is preliminary data.</text>
</comment>
<dbReference type="Pfam" id="PF14604">
    <property type="entry name" value="SH3_9"/>
    <property type="match status" value="1"/>
</dbReference>
<feature type="region of interest" description="Disordered" evidence="7">
    <location>
        <begin position="734"/>
        <end position="759"/>
    </location>
</feature>
<dbReference type="InterPro" id="IPR051627">
    <property type="entry name" value="SLIT-ROBO_RhoGAP"/>
</dbReference>
<dbReference type="SUPFAM" id="SSF48350">
    <property type="entry name" value="GTPase activation domain, GAP"/>
    <property type="match status" value="1"/>
</dbReference>
<evidence type="ECO:0000259" key="8">
    <source>
        <dbReference type="PROSITE" id="PS50002"/>
    </source>
</evidence>
<dbReference type="Proteomes" id="UP001151699">
    <property type="component" value="Chromosome A"/>
</dbReference>
<dbReference type="InterPro" id="IPR027267">
    <property type="entry name" value="AH/BAR_dom_sf"/>
</dbReference>
<dbReference type="PANTHER" id="PTHR14166">
    <property type="entry name" value="SLIT-ROBO RHO GTPASE ACTIVATING PROTEIN"/>
    <property type="match status" value="1"/>
</dbReference>
<dbReference type="Pfam" id="PF00620">
    <property type="entry name" value="RhoGAP"/>
    <property type="match status" value="1"/>
</dbReference>